<dbReference type="AlphaFoldDB" id="A0A0E9T419"/>
<name>A0A0E9T419_ANGAN</name>
<dbReference type="EMBL" id="GBXM01060186">
    <property type="protein sequence ID" value="JAH48391.1"/>
    <property type="molecule type" value="Transcribed_RNA"/>
</dbReference>
<reference evidence="1" key="1">
    <citation type="submission" date="2014-11" db="EMBL/GenBank/DDBJ databases">
        <authorList>
            <person name="Amaro Gonzalez C."/>
        </authorList>
    </citation>
    <scope>NUCLEOTIDE SEQUENCE</scope>
</reference>
<accession>A0A0E9T419</accession>
<reference evidence="1" key="2">
    <citation type="journal article" date="2015" name="Fish Shellfish Immunol.">
        <title>Early steps in the European eel (Anguilla anguilla)-Vibrio vulnificus interaction in the gills: Role of the RtxA13 toxin.</title>
        <authorList>
            <person name="Callol A."/>
            <person name="Pajuelo D."/>
            <person name="Ebbesson L."/>
            <person name="Teles M."/>
            <person name="MacKenzie S."/>
            <person name="Amaro C."/>
        </authorList>
    </citation>
    <scope>NUCLEOTIDE SEQUENCE</scope>
</reference>
<organism evidence="1">
    <name type="scientific">Anguilla anguilla</name>
    <name type="common">European freshwater eel</name>
    <name type="synonym">Muraena anguilla</name>
    <dbReference type="NCBI Taxonomy" id="7936"/>
    <lineage>
        <taxon>Eukaryota</taxon>
        <taxon>Metazoa</taxon>
        <taxon>Chordata</taxon>
        <taxon>Craniata</taxon>
        <taxon>Vertebrata</taxon>
        <taxon>Euteleostomi</taxon>
        <taxon>Actinopterygii</taxon>
        <taxon>Neopterygii</taxon>
        <taxon>Teleostei</taxon>
        <taxon>Anguilliformes</taxon>
        <taxon>Anguillidae</taxon>
        <taxon>Anguilla</taxon>
    </lineage>
</organism>
<protein>
    <submittedName>
        <fullName evidence="1">Uncharacterized protein</fullName>
    </submittedName>
</protein>
<evidence type="ECO:0000313" key="1">
    <source>
        <dbReference type="EMBL" id="JAH48391.1"/>
    </source>
</evidence>
<sequence length="32" mass="3911">MGYYNMPAEQNQEWAIKLHLLQNILWVPKFFS</sequence>
<proteinExistence type="predicted"/>